<evidence type="ECO:0000313" key="15">
    <source>
        <dbReference type="Proteomes" id="UP000334923"/>
    </source>
</evidence>
<reference evidence="14 15" key="1">
    <citation type="submission" date="2019-09" db="EMBL/GenBank/DDBJ databases">
        <authorList>
            <person name="Cremers G."/>
        </authorList>
    </citation>
    <scope>NUCLEOTIDE SEQUENCE [LARGE SCALE GENOMIC DNA]</scope>
    <source>
        <strain evidence="14">4A</strain>
    </source>
</reference>
<evidence type="ECO:0000313" key="14">
    <source>
        <dbReference type="EMBL" id="VVM07392.1"/>
    </source>
</evidence>
<dbReference type="Gene3D" id="3.20.20.70">
    <property type="entry name" value="Aldolase class I"/>
    <property type="match status" value="1"/>
</dbReference>
<dbReference type="GO" id="GO:0046166">
    <property type="term" value="P:glyceraldehyde-3-phosphate biosynthetic process"/>
    <property type="evidence" value="ECO:0007669"/>
    <property type="project" value="TreeGrafter"/>
</dbReference>
<feature type="binding site" evidence="12">
    <location>
        <begin position="11"/>
        <end position="13"/>
    </location>
    <ligand>
        <name>substrate</name>
    </ligand>
</feature>
<comment type="pathway">
    <text evidence="2 12 13">Carbohydrate biosynthesis; gluconeogenesis.</text>
</comment>
<sequence>MTARTKIVAGNWKMNKTVAEAVSLVEELTKELAGFSGCEVILCPPFTALTSVAKLLHSSPRIQLGAQNLHPALQGAFTGEISAAMLREAGCRFVIVGHSERRRYFGETDAFLREKLLAAVAAGLRPIFCVGEELPDRESGRWPAHLRSQIQGVLHGLPVDVLSAIVLAYEPIWAIGTGRNARPEQAQEAHALLRKEIERLHGTAVAARMCIQYGGSVTPQNARELLSQPDVDGLLVGGASLNARSFTSILLSVQ</sequence>
<organism evidence="14 15">
    <name type="scientific">Methylacidimicrobium tartarophylax</name>
    <dbReference type="NCBI Taxonomy" id="1041768"/>
    <lineage>
        <taxon>Bacteria</taxon>
        <taxon>Pseudomonadati</taxon>
        <taxon>Verrucomicrobiota</taxon>
        <taxon>Methylacidimicrobium</taxon>
    </lineage>
</organism>
<evidence type="ECO:0000256" key="3">
    <source>
        <dbReference type="ARBA" id="ARBA00007422"/>
    </source>
</evidence>
<comment type="subcellular location">
    <subcellularLocation>
        <location evidence="12 13">Cytoplasm</location>
    </subcellularLocation>
</comment>
<dbReference type="InterPro" id="IPR035990">
    <property type="entry name" value="TIM_sf"/>
</dbReference>
<dbReference type="RefSeq" id="WP_142660537.1">
    <property type="nucleotide sequence ID" value="NZ_CABFVA020000093.1"/>
</dbReference>
<dbReference type="GO" id="GO:0006096">
    <property type="term" value="P:glycolytic process"/>
    <property type="evidence" value="ECO:0007669"/>
    <property type="project" value="UniProtKB-UniRule"/>
</dbReference>
<keyword evidence="8 12" id="KW-0963">Cytoplasm</keyword>
<evidence type="ECO:0000256" key="11">
    <source>
        <dbReference type="ARBA" id="ARBA00055680"/>
    </source>
</evidence>
<evidence type="ECO:0000256" key="7">
    <source>
        <dbReference type="ARBA" id="ARBA00022432"/>
    </source>
</evidence>
<dbReference type="NCBIfam" id="TIGR00419">
    <property type="entry name" value="tim"/>
    <property type="match status" value="1"/>
</dbReference>
<dbReference type="GO" id="GO:0019563">
    <property type="term" value="P:glycerol catabolic process"/>
    <property type="evidence" value="ECO:0007669"/>
    <property type="project" value="TreeGrafter"/>
</dbReference>
<evidence type="ECO:0000256" key="10">
    <source>
        <dbReference type="ARBA" id="ARBA00023235"/>
    </source>
</evidence>
<evidence type="ECO:0000256" key="2">
    <source>
        <dbReference type="ARBA" id="ARBA00004742"/>
    </source>
</evidence>
<dbReference type="InterPro" id="IPR013785">
    <property type="entry name" value="Aldolase_TIM"/>
</dbReference>
<proteinExistence type="inferred from homology"/>
<name>A0A5E6MMX1_9BACT</name>
<dbReference type="PROSITE" id="PS51440">
    <property type="entry name" value="TIM_2"/>
    <property type="match status" value="1"/>
</dbReference>
<dbReference type="InterPro" id="IPR020861">
    <property type="entry name" value="Triosephosphate_isomerase_AS"/>
</dbReference>
<comment type="catalytic activity">
    <reaction evidence="1 12 13">
        <text>D-glyceraldehyde 3-phosphate = dihydroxyacetone phosphate</text>
        <dbReference type="Rhea" id="RHEA:18585"/>
        <dbReference type="ChEBI" id="CHEBI:57642"/>
        <dbReference type="ChEBI" id="CHEBI:59776"/>
        <dbReference type="EC" id="5.3.1.1"/>
    </reaction>
</comment>
<feature type="binding site" evidence="12">
    <location>
        <position position="216"/>
    </location>
    <ligand>
        <name>substrate</name>
    </ligand>
</feature>
<dbReference type="EC" id="5.3.1.1" evidence="5 12"/>
<evidence type="ECO:0000256" key="8">
    <source>
        <dbReference type="ARBA" id="ARBA00022490"/>
    </source>
</evidence>
<comment type="function">
    <text evidence="11 12">Involved in the gluconeogenesis. Catalyzes stereospecifically the conversion of dihydroxyacetone phosphate (DHAP) to D-glyceraldehyde-3-phosphate (G3P).</text>
</comment>
<dbReference type="OrthoDB" id="9809429at2"/>
<evidence type="ECO:0000256" key="12">
    <source>
        <dbReference type="HAMAP-Rule" id="MF_00147"/>
    </source>
</evidence>
<keyword evidence="9 12" id="KW-0324">Glycolysis</keyword>
<keyword evidence="10 12" id="KW-0413">Isomerase</keyword>
<evidence type="ECO:0000256" key="6">
    <source>
        <dbReference type="ARBA" id="ARBA00019397"/>
    </source>
</evidence>
<dbReference type="FunFam" id="3.20.20.70:FF:000020">
    <property type="entry name" value="Triosephosphate isomerase"/>
    <property type="match status" value="1"/>
</dbReference>
<dbReference type="InterPro" id="IPR022896">
    <property type="entry name" value="TrioseP_Isoase_bac/euk"/>
</dbReference>
<feature type="active site" description="Electrophile" evidence="12">
    <location>
        <position position="98"/>
    </location>
</feature>
<feature type="active site" description="Proton acceptor" evidence="12">
    <location>
        <position position="170"/>
    </location>
</feature>
<dbReference type="SUPFAM" id="SSF51351">
    <property type="entry name" value="Triosephosphate isomerase (TIM)"/>
    <property type="match status" value="1"/>
</dbReference>
<comment type="pathway">
    <text evidence="12 13">Carbohydrate degradation; glycolysis; D-glyceraldehyde 3-phosphate from glycerone phosphate: step 1/1.</text>
</comment>
<dbReference type="PANTHER" id="PTHR21139">
    <property type="entry name" value="TRIOSEPHOSPHATE ISOMERASE"/>
    <property type="match status" value="1"/>
</dbReference>
<gene>
    <name evidence="14" type="primary">TPI</name>
    <name evidence="12 14" type="synonym">tpiA</name>
    <name evidence="14" type="ORF">MAMT_01730</name>
</gene>
<comment type="subunit">
    <text evidence="4 12 13">Homodimer.</text>
</comment>
<accession>A0A5E6MMX1</accession>
<dbReference type="AlphaFoldDB" id="A0A5E6MMX1"/>
<dbReference type="CDD" id="cd00311">
    <property type="entry name" value="TIM"/>
    <property type="match status" value="1"/>
</dbReference>
<dbReference type="UniPathway" id="UPA00138"/>
<dbReference type="InterPro" id="IPR000652">
    <property type="entry name" value="Triosephosphate_isomerase"/>
</dbReference>
<dbReference type="PANTHER" id="PTHR21139:SF42">
    <property type="entry name" value="TRIOSEPHOSPHATE ISOMERASE"/>
    <property type="match status" value="1"/>
</dbReference>
<evidence type="ECO:0000256" key="5">
    <source>
        <dbReference type="ARBA" id="ARBA00011940"/>
    </source>
</evidence>
<dbReference type="EMBL" id="CABFVA020000093">
    <property type="protein sequence ID" value="VVM07392.1"/>
    <property type="molecule type" value="Genomic_DNA"/>
</dbReference>
<comment type="similarity">
    <text evidence="3 12 13">Belongs to the triosephosphate isomerase family.</text>
</comment>
<dbReference type="Proteomes" id="UP000334923">
    <property type="component" value="Unassembled WGS sequence"/>
</dbReference>
<feature type="binding site" evidence="12">
    <location>
        <position position="176"/>
    </location>
    <ligand>
        <name>substrate</name>
    </ligand>
</feature>
<evidence type="ECO:0000256" key="9">
    <source>
        <dbReference type="ARBA" id="ARBA00023152"/>
    </source>
</evidence>
<protein>
    <recommendedName>
        <fullName evidence="6 12">Triosephosphate isomerase</fullName>
        <shortName evidence="12">TIM</shortName>
        <shortName evidence="12">TPI</shortName>
        <ecNumber evidence="5 12">5.3.1.1</ecNumber>
    </recommendedName>
    <alternativeName>
        <fullName evidence="12">Triose-phosphate isomerase</fullName>
    </alternativeName>
</protein>
<evidence type="ECO:0000256" key="4">
    <source>
        <dbReference type="ARBA" id="ARBA00011738"/>
    </source>
</evidence>
<keyword evidence="7 12" id="KW-0312">Gluconeogenesis</keyword>
<dbReference type="UniPathway" id="UPA00109">
    <property type="reaction ID" value="UER00189"/>
</dbReference>
<dbReference type="Pfam" id="PF00121">
    <property type="entry name" value="TIM"/>
    <property type="match status" value="1"/>
</dbReference>
<dbReference type="HAMAP" id="MF_00147_B">
    <property type="entry name" value="TIM_B"/>
    <property type="match status" value="1"/>
</dbReference>
<evidence type="ECO:0000256" key="1">
    <source>
        <dbReference type="ARBA" id="ARBA00000474"/>
    </source>
</evidence>
<dbReference type="PROSITE" id="PS00171">
    <property type="entry name" value="TIM_1"/>
    <property type="match status" value="1"/>
</dbReference>
<evidence type="ECO:0000256" key="13">
    <source>
        <dbReference type="RuleBase" id="RU363013"/>
    </source>
</evidence>
<keyword evidence="15" id="KW-1185">Reference proteome</keyword>
<dbReference type="GO" id="GO:0004807">
    <property type="term" value="F:triose-phosphate isomerase activity"/>
    <property type="evidence" value="ECO:0007669"/>
    <property type="project" value="UniProtKB-UniRule"/>
</dbReference>
<dbReference type="GO" id="GO:0005829">
    <property type="term" value="C:cytosol"/>
    <property type="evidence" value="ECO:0007669"/>
    <property type="project" value="TreeGrafter"/>
</dbReference>
<dbReference type="GO" id="GO:0006094">
    <property type="term" value="P:gluconeogenesis"/>
    <property type="evidence" value="ECO:0007669"/>
    <property type="project" value="UniProtKB-UniRule"/>
</dbReference>
<feature type="binding site" evidence="12">
    <location>
        <begin position="237"/>
        <end position="238"/>
    </location>
    <ligand>
        <name>substrate</name>
    </ligand>
</feature>